<reference evidence="9" key="1">
    <citation type="submission" date="2016-10" db="EMBL/GenBank/DDBJ databases">
        <authorList>
            <person name="Varghese N."/>
            <person name="Submissions S."/>
        </authorList>
    </citation>
    <scope>NUCLEOTIDE SEQUENCE [LARGE SCALE GENOMIC DNA]</scope>
    <source>
        <strain evidence="9">ATCC 43811</strain>
    </source>
</reference>
<dbReference type="Gene3D" id="3.40.309.10">
    <property type="entry name" value="Aldehyde Dehydrogenase, Chain A, domain 2"/>
    <property type="match status" value="1"/>
</dbReference>
<dbReference type="InterPro" id="IPR016162">
    <property type="entry name" value="Ald_DH_N"/>
</dbReference>
<dbReference type="InterPro" id="IPR029510">
    <property type="entry name" value="Ald_DH_CS_GLU"/>
</dbReference>
<evidence type="ECO:0000256" key="3">
    <source>
        <dbReference type="PIRNR" id="PIRNR036492"/>
    </source>
</evidence>
<dbReference type="Proteomes" id="UP000240042">
    <property type="component" value="Unassembled WGS sequence"/>
</dbReference>
<dbReference type="PROSITE" id="PS00687">
    <property type="entry name" value="ALDEHYDE_DEHYDR_GLU"/>
    <property type="match status" value="1"/>
</dbReference>
<dbReference type="InterPro" id="IPR016161">
    <property type="entry name" value="Ald_DH/histidinol_DH"/>
</dbReference>
<gene>
    <name evidence="8" type="ORF">SAMN02745150_00451</name>
</gene>
<dbReference type="STRING" id="34097.SAMN02745150_00451"/>
<dbReference type="GO" id="GO:0006081">
    <property type="term" value="P:aldehyde metabolic process"/>
    <property type="evidence" value="ECO:0007669"/>
    <property type="project" value="InterPro"/>
</dbReference>
<dbReference type="InterPro" id="IPR016163">
    <property type="entry name" value="Ald_DH_C"/>
</dbReference>
<sequence length="460" mass="52077">MHVKQVQDIKKKQYEFFKTGAPLPWEFRAQQLNNLKRMLETYQVKILEALEQDLAKGEFEALSSEFMPVLADIECALKHGKKWIKPKKVPREFTTLDGYGTIVQKPFGVTLIMAPWNYPVQLSLLPLVGAIAAGNCIILKISELTPHVEFVLEQAVREYFDPAYITVVKGDINTNKALLELDFDKIFFTGSPQVGRIVMEKAAKHLTPVTLELGGKSPCVFDEMPAGDLRKAVKRMLWGKFINGGQTCIAPDYVLVPESIKNEFFDTVSGVLEEYKVERRYQRVINEHHYKRLKAYLKDGKIITGGSSDDKNLLLELTLLEPFSLSVSVMTNEIFGPILPVISYVNKQDALDKIRQICEYPLAFYVFSKDEVFIRTMLENISFGGAAINDTISQILVHSLPFGGVRTSGMGNYHGKFSFEAFSRSAGVFRKGFGLELPFRYPPYKKGIKTLRGMVKSKFR</sequence>
<evidence type="ECO:0000256" key="6">
    <source>
        <dbReference type="RuleBase" id="RU003345"/>
    </source>
</evidence>
<protein>
    <recommendedName>
        <fullName evidence="3">Aldehyde dehydrogenase</fullName>
    </recommendedName>
</protein>
<dbReference type="FunFam" id="3.40.605.10:FF:000004">
    <property type="entry name" value="Aldehyde dehydrogenase"/>
    <property type="match status" value="1"/>
</dbReference>
<dbReference type="RefSeq" id="WP_092318055.1">
    <property type="nucleotide sequence ID" value="NZ_FOKY01000001.1"/>
</dbReference>
<accession>A0A1I1DAD8</accession>
<dbReference type="Pfam" id="PF00171">
    <property type="entry name" value="Aldedh"/>
    <property type="match status" value="1"/>
</dbReference>
<comment type="similarity">
    <text evidence="1 3 6">Belongs to the aldehyde dehydrogenase family.</text>
</comment>
<keyword evidence="2 3" id="KW-0560">Oxidoreductase</keyword>
<dbReference type="PIRSF" id="PIRSF036492">
    <property type="entry name" value="ALDH"/>
    <property type="match status" value="1"/>
</dbReference>
<evidence type="ECO:0000256" key="5">
    <source>
        <dbReference type="PROSITE-ProRule" id="PRU10007"/>
    </source>
</evidence>
<dbReference type="PROSITE" id="PS00070">
    <property type="entry name" value="ALDEHYDE_DEHYDR_CYS"/>
    <property type="match status" value="1"/>
</dbReference>
<dbReference type="GO" id="GO:0005737">
    <property type="term" value="C:cytoplasm"/>
    <property type="evidence" value="ECO:0007669"/>
    <property type="project" value="TreeGrafter"/>
</dbReference>
<dbReference type="Gene3D" id="3.40.605.10">
    <property type="entry name" value="Aldehyde Dehydrogenase, Chain A, domain 1"/>
    <property type="match status" value="1"/>
</dbReference>
<dbReference type="PANTHER" id="PTHR43570:SF16">
    <property type="entry name" value="ALDEHYDE DEHYDROGENASE TYPE III, ISOFORM Q"/>
    <property type="match status" value="1"/>
</dbReference>
<evidence type="ECO:0000313" key="8">
    <source>
        <dbReference type="EMBL" id="SFB71787.1"/>
    </source>
</evidence>
<dbReference type="InterPro" id="IPR016160">
    <property type="entry name" value="Ald_DH_CS_CYS"/>
</dbReference>
<dbReference type="EMBL" id="FOKY01000001">
    <property type="protein sequence ID" value="SFB71787.1"/>
    <property type="molecule type" value="Genomic_DNA"/>
</dbReference>
<dbReference type="OrthoDB" id="9762913at2"/>
<dbReference type="PANTHER" id="PTHR43570">
    <property type="entry name" value="ALDEHYDE DEHYDROGENASE"/>
    <property type="match status" value="1"/>
</dbReference>
<dbReference type="InterPro" id="IPR012394">
    <property type="entry name" value="Aldehyde_DH_NAD(P)"/>
</dbReference>
<keyword evidence="9" id="KW-1185">Reference proteome</keyword>
<organism evidence="8 9">
    <name type="scientific">Brevinema andersonii</name>
    <dbReference type="NCBI Taxonomy" id="34097"/>
    <lineage>
        <taxon>Bacteria</taxon>
        <taxon>Pseudomonadati</taxon>
        <taxon>Spirochaetota</taxon>
        <taxon>Spirochaetia</taxon>
        <taxon>Brevinematales</taxon>
        <taxon>Brevinemataceae</taxon>
        <taxon>Brevinema</taxon>
    </lineage>
</organism>
<evidence type="ECO:0000256" key="4">
    <source>
        <dbReference type="PIRSR" id="PIRSR036492-1"/>
    </source>
</evidence>
<evidence type="ECO:0000256" key="1">
    <source>
        <dbReference type="ARBA" id="ARBA00009986"/>
    </source>
</evidence>
<evidence type="ECO:0000259" key="7">
    <source>
        <dbReference type="Pfam" id="PF00171"/>
    </source>
</evidence>
<evidence type="ECO:0000313" key="9">
    <source>
        <dbReference type="Proteomes" id="UP000240042"/>
    </source>
</evidence>
<dbReference type="GO" id="GO:0004029">
    <property type="term" value="F:aldehyde dehydrogenase (NAD+) activity"/>
    <property type="evidence" value="ECO:0007669"/>
    <property type="project" value="TreeGrafter"/>
</dbReference>
<feature type="domain" description="Aldehyde dehydrogenase" evidence="7">
    <location>
        <begin position="4"/>
        <end position="424"/>
    </location>
</feature>
<evidence type="ECO:0000256" key="2">
    <source>
        <dbReference type="ARBA" id="ARBA00023002"/>
    </source>
</evidence>
<name>A0A1I1DAD8_BREAD</name>
<proteinExistence type="inferred from homology"/>
<dbReference type="InterPro" id="IPR015590">
    <property type="entry name" value="Aldehyde_DH_dom"/>
</dbReference>
<feature type="active site" evidence="4 5">
    <location>
        <position position="212"/>
    </location>
</feature>
<dbReference type="AlphaFoldDB" id="A0A1I1DAD8"/>
<dbReference type="SUPFAM" id="SSF53720">
    <property type="entry name" value="ALDH-like"/>
    <property type="match status" value="1"/>
</dbReference>
<feature type="active site" evidence="4">
    <location>
        <position position="248"/>
    </location>
</feature>